<sequence length="94" mass="10222">MELDEATCAVSAVSHVYSESHVPVGIPVKKGVINRAALNEWWKGRAIPASRAGIRNALEQLNLSTTQKLLEKCLGLSLSDQYWICPAGSGIEWS</sequence>
<dbReference type="RefSeq" id="WP_243086208.1">
    <property type="nucleotide sequence ID" value="NZ_JAJEPS010000008.1"/>
</dbReference>
<accession>A0AAE3A888</accession>
<evidence type="ECO:0000313" key="1">
    <source>
        <dbReference type="EMBL" id="MCC2126404.1"/>
    </source>
</evidence>
<organism evidence="1 2">
    <name type="scientific">Hominiventricola filiformis</name>
    <dbReference type="NCBI Taxonomy" id="2885352"/>
    <lineage>
        <taxon>Bacteria</taxon>
        <taxon>Bacillati</taxon>
        <taxon>Bacillota</taxon>
        <taxon>Clostridia</taxon>
        <taxon>Lachnospirales</taxon>
        <taxon>Lachnospiraceae</taxon>
        <taxon>Hominiventricola</taxon>
    </lineage>
</organism>
<keyword evidence="2" id="KW-1185">Reference proteome</keyword>
<gene>
    <name evidence="1" type="ORF">LKD36_09435</name>
</gene>
<evidence type="ECO:0000313" key="2">
    <source>
        <dbReference type="Proteomes" id="UP001198220"/>
    </source>
</evidence>
<proteinExistence type="predicted"/>
<dbReference type="AlphaFoldDB" id="A0AAE3A888"/>
<name>A0AAE3A888_9FIRM</name>
<protein>
    <submittedName>
        <fullName evidence="1">Uncharacterized protein</fullName>
    </submittedName>
</protein>
<comment type="caution">
    <text evidence="1">The sequence shown here is derived from an EMBL/GenBank/DDBJ whole genome shotgun (WGS) entry which is preliminary data.</text>
</comment>
<dbReference type="EMBL" id="JAJEPS010000008">
    <property type="protein sequence ID" value="MCC2126404.1"/>
    <property type="molecule type" value="Genomic_DNA"/>
</dbReference>
<dbReference type="Proteomes" id="UP001198220">
    <property type="component" value="Unassembled WGS sequence"/>
</dbReference>
<reference evidence="1 2" key="1">
    <citation type="submission" date="2021-10" db="EMBL/GenBank/DDBJ databases">
        <title>Anaerobic single-cell dispensing facilitates the cultivation of human gut bacteria.</title>
        <authorList>
            <person name="Afrizal A."/>
        </authorList>
    </citation>
    <scope>NUCLEOTIDE SEQUENCE [LARGE SCALE GENOMIC DNA]</scope>
    <source>
        <strain evidence="1 2">CLA-AA-H276</strain>
    </source>
</reference>